<sequence length="269" mass="28366">MKYISLLLILVCCLIGVSKCSLYFTPSNNNGQGVSFFISLNHCIYVDDNRYIVVKQQQSSSGMVVDVSIYTDSVCRTRPVFSNTYQGTAPLSAVIPFYASNAMTSSYVIDVKSTIPINAGTIALVYYNPKYLKCSGPIYSIQYYPNNTMVDSESGAVQMICGPNNQPFSRLCQHIPPTTSSSSSSSSASASSGSSGFTGGPDTSSSFTGGGSGSGGSGGSGDIQQQSGTTGSSTSCWEYQLQGCLTVPSYTGITQIQYGECMNSDSSNN</sequence>
<organism evidence="3 4">
    <name type="scientific">Polysphondylium violaceum</name>
    <dbReference type="NCBI Taxonomy" id="133409"/>
    <lineage>
        <taxon>Eukaryota</taxon>
        <taxon>Amoebozoa</taxon>
        <taxon>Evosea</taxon>
        <taxon>Eumycetozoa</taxon>
        <taxon>Dictyostelia</taxon>
        <taxon>Dictyosteliales</taxon>
        <taxon>Dictyosteliaceae</taxon>
        <taxon>Polysphondylium</taxon>
    </lineage>
</organism>
<dbReference type="EMBL" id="AJWJ01000216">
    <property type="protein sequence ID" value="KAF2073266.1"/>
    <property type="molecule type" value="Genomic_DNA"/>
</dbReference>
<keyword evidence="2" id="KW-0732">Signal</keyword>
<accession>A0A8J4PTT3</accession>
<dbReference type="Pfam" id="PF11912">
    <property type="entry name" value="CfaA_B_C"/>
    <property type="match status" value="1"/>
</dbReference>
<dbReference type="InterPro" id="IPR021837">
    <property type="entry name" value="CfaA/B/C"/>
</dbReference>
<dbReference type="Proteomes" id="UP000695562">
    <property type="component" value="Unassembled WGS sequence"/>
</dbReference>
<protein>
    <submittedName>
        <fullName evidence="3">Uncharacterized protein</fullName>
    </submittedName>
</protein>
<feature type="chain" id="PRO_5035326391" evidence="2">
    <location>
        <begin position="21"/>
        <end position="269"/>
    </location>
</feature>
<feature type="compositionally biased region" description="Low complexity" evidence="1">
    <location>
        <begin position="175"/>
        <end position="207"/>
    </location>
</feature>
<gene>
    <name evidence="3" type="ORF">CYY_005428</name>
</gene>
<comment type="caution">
    <text evidence="3">The sequence shown here is derived from an EMBL/GenBank/DDBJ whole genome shotgun (WGS) entry which is preliminary data.</text>
</comment>
<feature type="region of interest" description="Disordered" evidence="1">
    <location>
        <begin position="172"/>
        <end position="229"/>
    </location>
</feature>
<evidence type="ECO:0000256" key="2">
    <source>
        <dbReference type="SAM" id="SignalP"/>
    </source>
</evidence>
<name>A0A8J4PTT3_9MYCE</name>
<feature type="signal peptide" evidence="2">
    <location>
        <begin position="1"/>
        <end position="20"/>
    </location>
</feature>
<feature type="compositionally biased region" description="Gly residues" evidence="1">
    <location>
        <begin position="208"/>
        <end position="221"/>
    </location>
</feature>
<evidence type="ECO:0000313" key="3">
    <source>
        <dbReference type="EMBL" id="KAF2073266.1"/>
    </source>
</evidence>
<evidence type="ECO:0000313" key="4">
    <source>
        <dbReference type="Proteomes" id="UP000695562"/>
    </source>
</evidence>
<keyword evidence="4" id="KW-1185">Reference proteome</keyword>
<dbReference type="AlphaFoldDB" id="A0A8J4PTT3"/>
<evidence type="ECO:0000256" key="1">
    <source>
        <dbReference type="SAM" id="MobiDB-lite"/>
    </source>
</evidence>
<reference evidence="3" key="1">
    <citation type="submission" date="2020-01" db="EMBL/GenBank/DDBJ databases">
        <title>Development of genomics and gene disruption for Polysphondylium violaceum indicates a role for the polyketide synthase stlB in stalk morphogenesis.</title>
        <authorList>
            <person name="Narita B."/>
            <person name="Kawabe Y."/>
            <person name="Kin K."/>
            <person name="Saito T."/>
            <person name="Gibbs R."/>
            <person name="Kuspa A."/>
            <person name="Muzny D."/>
            <person name="Queller D."/>
            <person name="Richards S."/>
            <person name="Strassman J."/>
            <person name="Sucgang R."/>
            <person name="Worley K."/>
            <person name="Schaap P."/>
        </authorList>
    </citation>
    <scope>NUCLEOTIDE SEQUENCE</scope>
    <source>
        <strain evidence="3">QSvi11</strain>
    </source>
</reference>
<proteinExistence type="predicted"/>